<dbReference type="GO" id="GO:0005524">
    <property type="term" value="F:ATP binding"/>
    <property type="evidence" value="ECO:0007669"/>
    <property type="project" value="UniProtKB-UniRule"/>
</dbReference>
<dbReference type="SUPFAM" id="SSF55060">
    <property type="entry name" value="GHMP Kinase, C-terminal domain"/>
    <property type="match status" value="1"/>
</dbReference>
<name>A0A923I9G7_9FIRM</name>
<keyword evidence="6 9" id="KW-0418">Kinase</keyword>
<evidence type="ECO:0000256" key="3">
    <source>
        <dbReference type="ARBA" id="ARBA00017473"/>
    </source>
</evidence>
<reference evidence="12" key="1">
    <citation type="submission" date="2020-08" db="EMBL/GenBank/DDBJ databases">
        <title>Genome public.</title>
        <authorList>
            <person name="Liu C."/>
            <person name="Sun Q."/>
        </authorList>
    </citation>
    <scope>NUCLEOTIDE SEQUENCE</scope>
    <source>
        <strain evidence="12">BX8</strain>
    </source>
</reference>
<feature type="domain" description="GHMP kinase N-terminal" evidence="10">
    <location>
        <begin position="65"/>
        <end position="143"/>
    </location>
</feature>
<feature type="active site" evidence="9">
    <location>
        <position position="11"/>
    </location>
</feature>
<dbReference type="InterPro" id="IPR006204">
    <property type="entry name" value="GHMP_kinase_N_dom"/>
</dbReference>
<organism evidence="12 13">
    <name type="scientific">Anaerofilum hominis</name>
    <dbReference type="NCBI Taxonomy" id="2763016"/>
    <lineage>
        <taxon>Bacteria</taxon>
        <taxon>Bacillati</taxon>
        <taxon>Bacillota</taxon>
        <taxon>Clostridia</taxon>
        <taxon>Eubacteriales</taxon>
        <taxon>Oscillospiraceae</taxon>
        <taxon>Anaerofilum</taxon>
    </lineage>
</organism>
<dbReference type="SUPFAM" id="SSF54211">
    <property type="entry name" value="Ribosomal protein S5 domain 2-like"/>
    <property type="match status" value="1"/>
</dbReference>
<dbReference type="Pfam" id="PF08544">
    <property type="entry name" value="GHMP_kinases_C"/>
    <property type="match status" value="1"/>
</dbReference>
<dbReference type="RefSeq" id="WP_186887723.1">
    <property type="nucleotide sequence ID" value="NZ_JACONZ010000002.1"/>
</dbReference>
<dbReference type="HAMAP" id="MF_00061">
    <property type="entry name" value="IspE"/>
    <property type="match status" value="1"/>
</dbReference>
<keyword evidence="9" id="KW-0414">Isoprene biosynthesis</keyword>
<evidence type="ECO:0000256" key="6">
    <source>
        <dbReference type="ARBA" id="ARBA00022777"/>
    </source>
</evidence>
<dbReference type="PIRSF" id="PIRSF010376">
    <property type="entry name" value="IspE"/>
    <property type="match status" value="1"/>
</dbReference>
<sequence length="291" mass="29912">MDGVTLLAPAKLNLTLDVTGVQEDGYHTMDMLMQAVSLYERVTVRRAEKLRVSAPGAALPLGPKNVAWKAAAAFFQQTGLLAGAEIRLEKRAPVRAGMGGGSADAAAVLLGLDLVYGARLSLGELCRIGQEVGADVPFALAGGTARVRGFGEQITPLPPLPDCLFVVCMPGYGISTPQAFAAYDQVGADARPDNEGAERAVRAGDLAALCPCLGNALQKASAGRDTGRICRLLTGSGAKAALMTGSGAAVYGLFTGARAAQQGVTALRAAGFDRVWTLAPAATGPIVEEIF</sequence>
<dbReference type="PANTHER" id="PTHR43527:SF2">
    <property type="entry name" value="4-DIPHOSPHOCYTIDYL-2-C-METHYL-D-ERYTHRITOL KINASE, CHLOROPLASTIC"/>
    <property type="match status" value="1"/>
</dbReference>
<evidence type="ECO:0000256" key="2">
    <source>
        <dbReference type="ARBA" id="ARBA00012052"/>
    </source>
</evidence>
<keyword evidence="7 9" id="KW-0067">ATP-binding</keyword>
<dbReference type="GO" id="GO:0016114">
    <property type="term" value="P:terpenoid biosynthetic process"/>
    <property type="evidence" value="ECO:0007669"/>
    <property type="project" value="UniProtKB-UniRule"/>
</dbReference>
<dbReference type="InterPro" id="IPR004424">
    <property type="entry name" value="IspE"/>
</dbReference>
<dbReference type="InterPro" id="IPR036554">
    <property type="entry name" value="GHMP_kinase_C_sf"/>
</dbReference>
<dbReference type="Pfam" id="PF00288">
    <property type="entry name" value="GHMP_kinases_N"/>
    <property type="match status" value="1"/>
</dbReference>
<dbReference type="InterPro" id="IPR020568">
    <property type="entry name" value="Ribosomal_Su5_D2-typ_SF"/>
</dbReference>
<evidence type="ECO:0000256" key="7">
    <source>
        <dbReference type="ARBA" id="ARBA00022840"/>
    </source>
</evidence>
<comment type="caution">
    <text evidence="12">The sequence shown here is derived from an EMBL/GenBank/DDBJ whole genome shotgun (WGS) entry which is preliminary data.</text>
</comment>
<comment type="pathway">
    <text evidence="9">Isoprenoid biosynthesis; isopentenyl diphosphate biosynthesis via DXP pathway; isopentenyl diphosphate from 1-deoxy-D-xylulose 5-phosphate: step 3/6.</text>
</comment>
<feature type="active site" evidence="9">
    <location>
        <position position="135"/>
    </location>
</feature>
<evidence type="ECO:0000256" key="8">
    <source>
        <dbReference type="ARBA" id="ARBA00032554"/>
    </source>
</evidence>
<dbReference type="Proteomes" id="UP000659630">
    <property type="component" value="Unassembled WGS sequence"/>
</dbReference>
<keyword evidence="5 9" id="KW-0547">Nucleotide-binding</keyword>
<keyword evidence="13" id="KW-1185">Reference proteome</keyword>
<dbReference type="GO" id="GO:0050515">
    <property type="term" value="F:4-(cytidine 5'-diphospho)-2-C-methyl-D-erythritol kinase activity"/>
    <property type="evidence" value="ECO:0007669"/>
    <property type="project" value="UniProtKB-UniRule"/>
</dbReference>
<dbReference type="EMBL" id="JACONZ010000002">
    <property type="protein sequence ID" value="MBC5581367.1"/>
    <property type="molecule type" value="Genomic_DNA"/>
</dbReference>
<dbReference type="GO" id="GO:0019288">
    <property type="term" value="P:isopentenyl diphosphate biosynthetic process, methylerythritol 4-phosphate pathway"/>
    <property type="evidence" value="ECO:0007669"/>
    <property type="project" value="UniProtKB-UniRule"/>
</dbReference>
<dbReference type="NCBIfam" id="TIGR00154">
    <property type="entry name" value="ispE"/>
    <property type="match status" value="1"/>
</dbReference>
<proteinExistence type="inferred from homology"/>
<comment type="catalytic activity">
    <reaction evidence="9">
        <text>4-CDP-2-C-methyl-D-erythritol + ATP = 4-CDP-2-C-methyl-D-erythritol 2-phosphate + ADP + H(+)</text>
        <dbReference type="Rhea" id="RHEA:18437"/>
        <dbReference type="ChEBI" id="CHEBI:15378"/>
        <dbReference type="ChEBI" id="CHEBI:30616"/>
        <dbReference type="ChEBI" id="CHEBI:57823"/>
        <dbReference type="ChEBI" id="CHEBI:57919"/>
        <dbReference type="ChEBI" id="CHEBI:456216"/>
        <dbReference type="EC" id="2.7.1.148"/>
    </reaction>
</comment>
<dbReference type="InterPro" id="IPR014721">
    <property type="entry name" value="Ribsml_uS5_D2-typ_fold_subgr"/>
</dbReference>
<evidence type="ECO:0000259" key="10">
    <source>
        <dbReference type="Pfam" id="PF00288"/>
    </source>
</evidence>
<evidence type="ECO:0000313" key="12">
    <source>
        <dbReference type="EMBL" id="MBC5581367.1"/>
    </source>
</evidence>
<dbReference type="Gene3D" id="3.30.230.10">
    <property type="match status" value="1"/>
</dbReference>
<feature type="domain" description="GHMP kinase C-terminal" evidence="11">
    <location>
        <begin position="200"/>
        <end position="270"/>
    </location>
</feature>
<dbReference type="PANTHER" id="PTHR43527">
    <property type="entry name" value="4-DIPHOSPHOCYTIDYL-2-C-METHYL-D-ERYTHRITOL KINASE, CHLOROPLASTIC"/>
    <property type="match status" value="1"/>
</dbReference>
<gene>
    <name evidence="9 12" type="primary">ispE</name>
    <name evidence="12" type="ORF">H8S23_07575</name>
</gene>
<dbReference type="EC" id="2.7.1.148" evidence="2 9"/>
<evidence type="ECO:0000256" key="1">
    <source>
        <dbReference type="ARBA" id="ARBA00009684"/>
    </source>
</evidence>
<protein>
    <recommendedName>
        <fullName evidence="3 9">4-diphosphocytidyl-2-C-methyl-D-erythritol kinase</fullName>
        <shortName evidence="9">CMK</shortName>
        <ecNumber evidence="2 9">2.7.1.148</ecNumber>
    </recommendedName>
    <alternativeName>
        <fullName evidence="8 9">4-(cytidine-5'-diphospho)-2-C-methyl-D-erythritol kinase</fullName>
    </alternativeName>
</protein>
<keyword evidence="4 9" id="KW-0808">Transferase</keyword>
<dbReference type="Gene3D" id="3.30.70.890">
    <property type="entry name" value="GHMP kinase, C-terminal domain"/>
    <property type="match status" value="1"/>
</dbReference>
<evidence type="ECO:0000313" key="13">
    <source>
        <dbReference type="Proteomes" id="UP000659630"/>
    </source>
</evidence>
<feature type="binding site" evidence="9">
    <location>
        <begin position="93"/>
        <end position="103"/>
    </location>
    <ligand>
        <name>ATP</name>
        <dbReference type="ChEBI" id="CHEBI:30616"/>
    </ligand>
</feature>
<comment type="similarity">
    <text evidence="1 9">Belongs to the GHMP kinase family. IspE subfamily.</text>
</comment>
<dbReference type="InterPro" id="IPR013750">
    <property type="entry name" value="GHMP_kinase_C_dom"/>
</dbReference>
<evidence type="ECO:0000256" key="4">
    <source>
        <dbReference type="ARBA" id="ARBA00022679"/>
    </source>
</evidence>
<accession>A0A923I9G7</accession>
<evidence type="ECO:0000259" key="11">
    <source>
        <dbReference type="Pfam" id="PF08544"/>
    </source>
</evidence>
<comment type="function">
    <text evidence="9">Catalyzes the phosphorylation of the position 2 hydroxy group of 4-diphosphocytidyl-2C-methyl-D-erythritol.</text>
</comment>
<evidence type="ECO:0000256" key="5">
    <source>
        <dbReference type="ARBA" id="ARBA00022741"/>
    </source>
</evidence>
<dbReference type="AlphaFoldDB" id="A0A923I9G7"/>
<evidence type="ECO:0000256" key="9">
    <source>
        <dbReference type="HAMAP-Rule" id="MF_00061"/>
    </source>
</evidence>